<dbReference type="EMBL" id="JABCIY010000169">
    <property type="protein sequence ID" value="KAF7190454.1"/>
    <property type="molecule type" value="Genomic_DNA"/>
</dbReference>
<dbReference type="PANTHER" id="PTHR46044:SF14">
    <property type="entry name" value="ARYLACETONITRILASE"/>
    <property type="match status" value="1"/>
</dbReference>
<dbReference type="Proteomes" id="UP000660729">
    <property type="component" value="Unassembled WGS sequence"/>
</dbReference>
<comment type="caution">
    <text evidence="6">The sequence shown here is derived from an EMBL/GenBank/DDBJ whole genome shotgun (WGS) entry which is preliminary data.</text>
</comment>
<dbReference type="PANTHER" id="PTHR46044">
    <property type="entry name" value="NITRILASE"/>
    <property type="match status" value="1"/>
</dbReference>
<dbReference type="AlphaFoldDB" id="A0A8H6VJN7"/>
<evidence type="ECO:0000256" key="4">
    <source>
        <dbReference type="ARBA" id="ARBA00039045"/>
    </source>
</evidence>
<keyword evidence="7" id="KW-1185">Reference proteome</keyword>
<dbReference type="CDD" id="cd07564">
    <property type="entry name" value="nitrilases_CHs"/>
    <property type="match status" value="1"/>
</dbReference>
<evidence type="ECO:0000256" key="2">
    <source>
        <dbReference type="ARBA" id="ARBA00022801"/>
    </source>
</evidence>
<name>A0A8H6VJN7_9PEZI</name>
<dbReference type="InterPro" id="IPR003010">
    <property type="entry name" value="C-N_Hydrolase"/>
</dbReference>
<dbReference type="PROSITE" id="PS50263">
    <property type="entry name" value="CN_HYDROLASE"/>
    <property type="match status" value="1"/>
</dbReference>
<evidence type="ECO:0000313" key="6">
    <source>
        <dbReference type="EMBL" id="KAF7190454.1"/>
    </source>
</evidence>
<accession>A0A8H6VJN7</accession>
<reference evidence="6" key="1">
    <citation type="submission" date="2020-04" db="EMBL/GenBank/DDBJ databases">
        <title>Draft genome resource of the tomato pathogen Pseudocercospora fuligena.</title>
        <authorList>
            <person name="Zaccaron A."/>
        </authorList>
    </citation>
    <scope>NUCLEOTIDE SEQUENCE</scope>
    <source>
        <strain evidence="6">PF001</strain>
    </source>
</reference>
<keyword evidence="2" id="KW-0378">Hydrolase</keyword>
<dbReference type="Pfam" id="PF00795">
    <property type="entry name" value="CN_hydrolase"/>
    <property type="match status" value="1"/>
</dbReference>
<dbReference type="SUPFAM" id="SSF56317">
    <property type="entry name" value="Carbon-nitrogen hydrolase"/>
    <property type="match status" value="1"/>
</dbReference>
<evidence type="ECO:0000313" key="7">
    <source>
        <dbReference type="Proteomes" id="UP000660729"/>
    </source>
</evidence>
<organism evidence="6 7">
    <name type="scientific">Pseudocercospora fuligena</name>
    <dbReference type="NCBI Taxonomy" id="685502"/>
    <lineage>
        <taxon>Eukaryota</taxon>
        <taxon>Fungi</taxon>
        <taxon>Dikarya</taxon>
        <taxon>Ascomycota</taxon>
        <taxon>Pezizomycotina</taxon>
        <taxon>Dothideomycetes</taxon>
        <taxon>Dothideomycetidae</taxon>
        <taxon>Mycosphaerellales</taxon>
        <taxon>Mycosphaerellaceae</taxon>
        <taxon>Pseudocercospora</taxon>
    </lineage>
</organism>
<evidence type="ECO:0000256" key="3">
    <source>
        <dbReference type="ARBA" id="ARBA00036406"/>
    </source>
</evidence>
<proteinExistence type="inferred from homology"/>
<dbReference type="OrthoDB" id="10250282at2759"/>
<feature type="domain" description="CN hydrolase" evidence="5">
    <location>
        <begin position="6"/>
        <end position="286"/>
    </location>
</feature>
<dbReference type="InterPro" id="IPR044149">
    <property type="entry name" value="Nitrilases_CHs"/>
</dbReference>
<protein>
    <recommendedName>
        <fullName evidence="4">nitrilase</fullName>
        <ecNumber evidence="4">3.5.5.1</ecNumber>
    </recommendedName>
</protein>
<comment type="catalytic activity">
    <reaction evidence="3">
        <text>a nitrile + 2 H2O = a carboxylate + NH4(+)</text>
        <dbReference type="Rhea" id="RHEA:21724"/>
        <dbReference type="ChEBI" id="CHEBI:15377"/>
        <dbReference type="ChEBI" id="CHEBI:18379"/>
        <dbReference type="ChEBI" id="CHEBI:28938"/>
        <dbReference type="ChEBI" id="CHEBI:29067"/>
        <dbReference type="EC" id="3.5.5.1"/>
    </reaction>
</comment>
<dbReference type="Gene3D" id="3.60.110.10">
    <property type="entry name" value="Carbon-nitrogen hydrolase"/>
    <property type="match status" value="1"/>
</dbReference>
<evidence type="ECO:0000256" key="1">
    <source>
        <dbReference type="ARBA" id="ARBA00008129"/>
    </source>
</evidence>
<dbReference type="EC" id="3.5.5.1" evidence="4"/>
<dbReference type="GO" id="GO:0000257">
    <property type="term" value="F:nitrilase activity"/>
    <property type="evidence" value="ECO:0007669"/>
    <property type="project" value="UniProtKB-EC"/>
</dbReference>
<sequence length="375" mass="41081">MSIRQYKAAVLQAEPCWFDKEAATQKTTKYIKEAAANGALLLGLSECWIPGYPNFLWGGNYRENIPLVHKCMQNCITAHGPEMARIRQAAADNNIYVMLGYSERAGGTLYISNCFIDNKGKVLMARRKLKPTHIERTLFGDATGDSLNNVVDTPLGKIGVLNCWEHFQPLLKYHTYAQGEQVHIAAWPFNGEYLGLGEPWSVCNQANEVVASQMYALEGQAYVLVSNQCVSPEGAKTNSAGQGSSEGSFMLSGGGGNSGVFAPDGKKITEQVDALFEGLIYVDINLDDIDYAKAIADPVGHYSRPDLLRLLVDDQPKHYRVKVRKESVDNAILEVQTDLTSTFKSFEEAVAEHGISVTEAAPIAVKEHVTVNGKS</sequence>
<comment type="similarity">
    <text evidence="1">Belongs to the carbon-nitrogen hydrolase superfamily. Nitrilase family.</text>
</comment>
<dbReference type="InterPro" id="IPR036526">
    <property type="entry name" value="C-N_Hydrolase_sf"/>
</dbReference>
<gene>
    <name evidence="6" type="ORF">HII31_08168</name>
</gene>
<evidence type="ECO:0000259" key="5">
    <source>
        <dbReference type="PROSITE" id="PS50263"/>
    </source>
</evidence>